<proteinExistence type="predicted"/>
<gene>
    <name evidence="1" type="ORF">MtrunA17_Chr8g0337141</name>
</gene>
<evidence type="ECO:0000313" key="1">
    <source>
        <dbReference type="EMBL" id="RHN38806.1"/>
    </source>
</evidence>
<dbReference type="Proteomes" id="UP000265566">
    <property type="component" value="Chromosome 8"/>
</dbReference>
<sequence length="43" mass="5060">MAYTNFQPIKNHQPIKIHVFTCLSKKIGIGNLDIPTIKYWKRC</sequence>
<dbReference type="Gramene" id="rna44774">
    <property type="protein sequence ID" value="RHN38806.1"/>
    <property type="gene ID" value="gene44774"/>
</dbReference>
<organism evidence="1">
    <name type="scientific">Medicago truncatula</name>
    <name type="common">Barrel medic</name>
    <name type="synonym">Medicago tribuloides</name>
    <dbReference type="NCBI Taxonomy" id="3880"/>
    <lineage>
        <taxon>Eukaryota</taxon>
        <taxon>Viridiplantae</taxon>
        <taxon>Streptophyta</taxon>
        <taxon>Embryophyta</taxon>
        <taxon>Tracheophyta</taxon>
        <taxon>Spermatophyta</taxon>
        <taxon>Magnoliopsida</taxon>
        <taxon>eudicotyledons</taxon>
        <taxon>Gunneridae</taxon>
        <taxon>Pentapetalae</taxon>
        <taxon>rosids</taxon>
        <taxon>fabids</taxon>
        <taxon>Fabales</taxon>
        <taxon>Fabaceae</taxon>
        <taxon>Papilionoideae</taxon>
        <taxon>50 kb inversion clade</taxon>
        <taxon>NPAAA clade</taxon>
        <taxon>Hologalegina</taxon>
        <taxon>IRL clade</taxon>
        <taxon>Trifolieae</taxon>
        <taxon>Medicago</taxon>
    </lineage>
</organism>
<dbReference type="AlphaFoldDB" id="A0A396GAP6"/>
<name>A0A396GAP6_MEDTR</name>
<comment type="caution">
    <text evidence="1">The sequence shown here is derived from an EMBL/GenBank/DDBJ whole genome shotgun (WGS) entry which is preliminary data.</text>
</comment>
<reference evidence="1" key="1">
    <citation type="journal article" date="2018" name="Nat. Plants">
        <title>Whole-genome landscape of Medicago truncatula symbiotic genes.</title>
        <authorList>
            <person name="Pecrix Y."/>
            <person name="Gamas P."/>
            <person name="Carrere S."/>
        </authorList>
    </citation>
    <scope>NUCLEOTIDE SEQUENCE</scope>
    <source>
        <tissue evidence="1">Leaves</tissue>
    </source>
</reference>
<accession>A0A396GAP6</accession>
<dbReference type="EMBL" id="PSQE01000008">
    <property type="protein sequence ID" value="RHN38806.1"/>
    <property type="molecule type" value="Genomic_DNA"/>
</dbReference>
<protein>
    <submittedName>
        <fullName evidence="1">Uncharacterized protein</fullName>
    </submittedName>
</protein>